<sequence length="69" mass="7878">MSLEEFSKKIEAISAMDHPNLVPLLAYYFSKNEKLLVYAYMPMGNLSSILHGKLLFFFLVSCAEFTVLL</sequence>
<evidence type="ECO:0000313" key="2">
    <source>
        <dbReference type="EMBL" id="PKU61613.1"/>
    </source>
</evidence>
<dbReference type="Pfam" id="PF07714">
    <property type="entry name" value="PK_Tyr_Ser-Thr"/>
    <property type="match status" value="1"/>
</dbReference>
<dbReference type="Gene3D" id="1.10.510.10">
    <property type="entry name" value="Transferase(Phosphotransferase) domain 1"/>
    <property type="match status" value="1"/>
</dbReference>
<keyword evidence="2" id="KW-0675">Receptor</keyword>
<reference evidence="2 3" key="2">
    <citation type="journal article" date="2017" name="Nature">
        <title>The Apostasia genome and the evolution of orchids.</title>
        <authorList>
            <person name="Zhang G.Q."/>
            <person name="Liu K.W."/>
            <person name="Li Z."/>
            <person name="Lohaus R."/>
            <person name="Hsiao Y.Y."/>
            <person name="Niu S.C."/>
            <person name="Wang J.Y."/>
            <person name="Lin Y.C."/>
            <person name="Xu Q."/>
            <person name="Chen L.J."/>
            <person name="Yoshida K."/>
            <person name="Fujiwara S."/>
            <person name="Wang Z.W."/>
            <person name="Zhang Y.Q."/>
            <person name="Mitsuda N."/>
            <person name="Wang M."/>
            <person name="Liu G.H."/>
            <person name="Pecoraro L."/>
            <person name="Huang H.X."/>
            <person name="Xiao X.J."/>
            <person name="Lin M."/>
            <person name="Wu X.Y."/>
            <person name="Wu W.L."/>
            <person name="Chen Y.Y."/>
            <person name="Chang S.B."/>
            <person name="Sakamoto S."/>
            <person name="Ohme-Takagi M."/>
            <person name="Yagi M."/>
            <person name="Zeng S.J."/>
            <person name="Shen C.Y."/>
            <person name="Yeh C.M."/>
            <person name="Luo Y.B."/>
            <person name="Tsai W.C."/>
            <person name="Van de Peer Y."/>
            <person name="Liu Z.J."/>
        </authorList>
    </citation>
    <scope>NUCLEOTIDE SEQUENCE [LARGE SCALE GENOMIC DNA]</scope>
    <source>
        <tissue evidence="2">The whole plant</tissue>
    </source>
</reference>
<dbReference type="PANTHER" id="PTHR48007:SF4">
    <property type="entry name" value="LEUCINE-RICH REPEAT RECEPTOR-LIKE PROTEIN KINASE PXC1"/>
    <property type="match status" value="1"/>
</dbReference>
<dbReference type="AlphaFoldDB" id="A0A2I0VE07"/>
<organism evidence="2 3">
    <name type="scientific">Dendrobium catenatum</name>
    <dbReference type="NCBI Taxonomy" id="906689"/>
    <lineage>
        <taxon>Eukaryota</taxon>
        <taxon>Viridiplantae</taxon>
        <taxon>Streptophyta</taxon>
        <taxon>Embryophyta</taxon>
        <taxon>Tracheophyta</taxon>
        <taxon>Spermatophyta</taxon>
        <taxon>Magnoliopsida</taxon>
        <taxon>Liliopsida</taxon>
        <taxon>Asparagales</taxon>
        <taxon>Orchidaceae</taxon>
        <taxon>Epidendroideae</taxon>
        <taxon>Malaxideae</taxon>
        <taxon>Dendrobiinae</taxon>
        <taxon>Dendrobium</taxon>
    </lineage>
</organism>
<evidence type="ECO:0000259" key="1">
    <source>
        <dbReference type="Pfam" id="PF07714"/>
    </source>
</evidence>
<feature type="domain" description="Serine-threonine/tyrosine-protein kinase catalytic" evidence="1">
    <location>
        <begin position="3"/>
        <end position="52"/>
    </location>
</feature>
<dbReference type="EMBL" id="KZ504653">
    <property type="protein sequence ID" value="PKU61613.1"/>
    <property type="molecule type" value="Genomic_DNA"/>
</dbReference>
<name>A0A2I0VE07_9ASPA</name>
<reference evidence="2 3" key="1">
    <citation type="journal article" date="2016" name="Sci. Rep.">
        <title>The Dendrobium catenatum Lindl. genome sequence provides insights into polysaccharide synthase, floral development and adaptive evolution.</title>
        <authorList>
            <person name="Zhang G.Q."/>
            <person name="Xu Q."/>
            <person name="Bian C."/>
            <person name="Tsai W.C."/>
            <person name="Yeh C.M."/>
            <person name="Liu K.W."/>
            <person name="Yoshida K."/>
            <person name="Zhang L.S."/>
            <person name="Chang S.B."/>
            <person name="Chen F."/>
            <person name="Shi Y."/>
            <person name="Su Y.Y."/>
            <person name="Zhang Y.Q."/>
            <person name="Chen L.J."/>
            <person name="Yin Y."/>
            <person name="Lin M."/>
            <person name="Huang H."/>
            <person name="Deng H."/>
            <person name="Wang Z.W."/>
            <person name="Zhu S.L."/>
            <person name="Zhao X."/>
            <person name="Deng C."/>
            <person name="Niu S.C."/>
            <person name="Huang J."/>
            <person name="Wang M."/>
            <person name="Liu G.H."/>
            <person name="Yang H.J."/>
            <person name="Xiao X.J."/>
            <person name="Hsiao Y.Y."/>
            <person name="Wu W.L."/>
            <person name="Chen Y.Y."/>
            <person name="Mitsuda N."/>
            <person name="Ohme-Takagi M."/>
            <person name="Luo Y.B."/>
            <person name="Van de Peer Y."/>
            <person name="Liu Z.J."/>
        </authorList>
    </citation>
    <scope>NUCLEOTIDE SEQUENCE [LARGE SCALE GENOMIC DNA]</scope>
    <source>
        <tissue evidence="2">The whole plant</tissue>
    </source>
</reference>
<keyword evidence="3" id="KW-1185">Reference proteome</keyword>
<keyword evidence="2" id="KW-0808">Transferase</keyword>
<dbReference type="GO" id="GO:0004672">
    <property type="term" value="F:protein kinase activity"/>
    <property type="evidence" value="ECO:0007669"/>
    <property type="project" value="InterPro"/>
</dbReference>
<protein>
    <submittedName>
        <fullName evidence="2">Putative inactive receptor kinase</fullName>
    </submittedName>
</protein>
<dbReference type="InterPro" id="IPR011009">
    <property type="entry name" value="Kinase-like_dom_sf"/>
</dbReference>
<dbReference type="SUPFAM" id="SSF56112">
    <property type="entry name" value="Protein kinase-like (PK-like)"/>
    <property type="match status" value="1"/>
</dbReference>
<gene>
    <name evidence="2" type="primary">RKL1</name>
    <name evidence="2" type="ORF">MA16_Dca029223</name>
</gene>
<keyword evidence="2" id="KW-0418">Kinase</keyword>
<proteinExistence type="predicted"/>
<dbReference type="InterPro" id="IPR001245">
    <property type="entry name" value="Ser-Thr/Tyr_kinase_cat_dom"/>
</dbReference>
<dbReference type="Proteomes" id="UP000233837">
    <property type="component" value="Unassembled WGS sequence"/>
</dbReference>
<dbReference type="InterPro" id="IPR046959">
    <property type="entry name" value="PRK1-6/SRF4-like"/>
</dbReference>
<evidence type="ECO:0000313" key="3">
    <source>
        <dbReference type="Proteomes" id="UP000233837"/>
    </source>
</evidence>
<dbReference type="PANTHER" id="PTHR48007">
    <property type="entry name" value="LEUCINE-RICH REPEAT RECEPTOR-LIKE PROTEIN KINASE PXC1"/>
    <property type="match status" value="1"/>
</dbReference>
<accession>A0A2I0VE07</accession>